<dbReference type="InterPro" id="IPR001878">
    <property type="entry name" value="Znf_CCHC"/>
</dbReference>
<dbReference type="Proteomes" id="UP000504609">
    <property type="component" value="Unplaced"/>
</dbReference>
<evidence type="ECO:0000256" key="1">
    <source>
        <dbReference type="PROSITE-ProRule" id="PRU00047"/>
    </source>
</evidence>
<keyword evidence="4" id="KW-1185">Reference proteome</keyword>
<keyword evidence="1" id="KW-0479">Metal-binding</keyword>
<evidence type="ECO:0000256" key="2">
    <source>
        <dbReference type="SAM" id="MobiDB-lite"/>
    </source>
</evidence>
<dbReference type="PANTHER" id="PTHR15503:SF42">
    <property type="entry name" value="ZINC FINGER, CCHC-TYPE, RETROTRANSPOSON GAG DOMAIN, ASPARTIC PEPTIDASE DOMAIN PROTEIN-RELATED"/>
    <property type="match status" value="1"/>
</dbReference>
<feature type="region of interest" description="Disordered" evidence="2">
    <location>
        <begin position="220"/>
        <end position="251"/>
    </location>
</feature>
<feature type="domain" description="CCHC-type" evidence="3">
    <location>
        <begin position="275"/>
        <end position="289"/>
    </location>
</feature>
<evidence type="ECO:0000313" key="4">
    <source>
        <dbReference type="Proteomes" id="UP000504609"/>
    </source>
</evidence>
<protein>
    <submittedName>
        <fullName evidence="5">Uncharacterized protein LOC111437895</fullName>
    </submittedName>
</protein>
<dbReference type="Pfam" id="PF03732">
    <property type="entry name" value="Retrotrans_gag"/>
    <property type="match status" value="1"/>
</dbReference>
<dbReference type="Gene3D" id="4.10.60.10">
    <property type="entry name" value="Zinc finger, CCHC-type"/>
    <property type="match status" value="1"/>
</dbReference>
<keyword evidence="1" id="KW-0863">Zinc-finger</keyword>
<dbReference type="AlphaFoldDB" id="A0A6J1EZJ9"/>
<reference evidence="5" key="1">
    <citation type="submission" date="2025-08" db="UniProtKB">
        <authorList>
            <consortium name="RefSeq"/>
        </authorList>
    </citation>
    <scope>IDENTIFICATION</scope>
    <source>
        <tissue evidence="5">Young leaves</tissue>
    </source>
</reference>
<dbReference type="Pfam" id="PF08284">
    <property type="entry name" value="RVP_2"/>
    <property type="match status" value="1"/>
</dbReference>
<dbReference type="Gene3D" id="2.40.70.10">
    <property type="entry name" value="Acid Proteases"/>
    <property type="match status" value="1"/>
</dbReference>
<dbReference type="InterPro" id="IPR032567">
    <property type="entry name" value="RTL1-rel"/>
</dbReference>
<keyword evidence="1" id="KW-0862">Zinc</keyword>
<gene>
    <name evidence="5" type="primary">LOC111437895</name>
</gene>
<dbReference type="GO" id="GO:0008270">
    <property type="term" value="F:zinc ion binding"/>
    <property type="evidence" value="ECO:0007669"/>
    <property type="project" value="UniProtKB-KW"/>
</dbReference>
<dbReference type="GeneID" id="111437895"/>
<sequence>METQAQMAQIMQTLATNQTTVQGTSDPGTTIESRYLKDFQRYKPPTFDRGKMDPVAAEVWLEAVETAFIYMNCPPEYQVHCGTYMLKGEAHFWWKGAQRAITPEEGYISWNQFKEAYLCKYYPVVARHKCQTAFLELKQGDKTVEDYDLEFNKLARFCPEYVSNEKMKIDRFIAGLRIELQGPVLVQTTSDYAVALRVATVMDMPWQVAKQNVPVVTTQNAFGQRRRPNRNSFRSDRQPRGRFERRGRAPEYNRPECPNCKKYHEGECFAGTGGCFGCGKPGHRIADCPHKRNHEGNRPVGQYQRGRGATQQARAVVHAITTRKAEETDAVVTGTTHSFISEGFVKSANLELESLEIPLTVSTPANEATKCLTATHRVKGGSVIVAGRKLVASLIVLCMQDFDVILGMDWLGENRALIDCEARKGIYPEAPLGSSQR</sequence>
<feature type="region of interest" description="Disordered" evidence="2">
    <location>
        <begin position="290"/>
        <end position="309"/>
    </location>
</feature>
<organism evidence="4 5">
    <name type="scientific">Cucurbita moschata</name>
    <name type="common">Winter crookneck squash</name>
    <name type="synonym">Cucurbita pepo var. moschata</name>
    <dbReference type="NCBI Taxonomy" id="3662"/>
    <lineage>
        <taxon>Eukaryota</taxon>
        <taxon>Viridiplantae</taxon>
        <taxon>Streptophyta</taxon>
        <taxon>Embryophyta</taxon>
        <taxon>Tracheophyta</taxon>
        <taxon>Spermatophyta</taxon>
        <taxon>Magnoliopsida</taxon>
        <taxon>eudicotyledons</taxon>
        <taxon>Gunneridae</taxon>
        <taxon>Pentapetalae</taxon>
        <taxon>rosids</taxon>
        <taxon>fabids</taxon>
        <taxon>Cucurbitales</taxon>
        <taxon>Cucurbitaceae</taxon>
        <taxon>Cucurbiteae</taxon>
        <taxon>Cucurbita</taxon>
    </lineage>
</organism>
<dbReference type="PANTHER" id="PTHR15503">
    <property type="entry name" value="LDOC1 RELATED"/>
    <property type="match status" value="1"/>
</dbReference>
<dbReference type="InterPro" id="IPR005162">
    <property type="entry name" value="Retrotrans_gag_dom"/>
</dbReference>
<proteinExistence type="predicted"/>
<dbReference type="SMART" id="SM00343">
    <property type="entry name" value="ZnF_C2HC"/>
    <property type="match status" value="1"/>
</dbReference>
<feature type="compositionally biased region" description="Basic and acidic residues" evidence="2">
    <location>
        <begin position="233"/>
        <end position="251"/>
    </location>
</feature>
<dbReference type="GO" id="GO:0003676">
    <property type="term" value="F:nucleic acid binding"/>
    <property type="evidence" value="ECO:0007669"/>
    <property type="project" value="InterPro"/>
</dbReference>
<dbReference type="KEGG" id="cmos:111437895"/>
<accession>A0A6J1EZJ9</accession>
<name>A0A6J1EZJ9_CUCMO</name>
<evidence type="ECO:0000259" key="3">
    <source>
        <dbReference type="PROSITE" id="PS50158"/>
    </source>
</evidence>
<dbReference type="RefSeq" id="XP_022931733.1">
    <property type="nucleotide sequence ID" value="XM_023075965.1"/>
</dbReference>
<dbReference type="CDD" id="cd00303">
    <property type="entry name" value="retropepsin_like"/>
    <property type="match status" value="1"/>
</dbReference>
<dbReference type="PROSITE" id="PS50158">
    <property type="entry name" value="ZF_CCHC"/>
    <property type="match status" value="1"/>
</dbReference>
<dbReference type="InterPro" id="IPR021109">
    <property type="entry name" value="Peptidase_aspartic_dom_sf"/>
</dbReference>
<evidence type="ECO:0000313" key="5">
    <source>
        <dbReference type="RefSeq" id="XP_022931733.1"/>
    </source>
</evidence>